<organism evidence="6 7">
    <name type="scientific">Wallemia mellicola</name>
    <dbReference type="NCBI Taxonomy" id="1708541"/>
    <lineage>
        <taxon>Eukaryota</taxon>
        <taxon>Fungi</taxon>
        <taxon>Dikarya</taxon>
        <taxon>Basidiomycota</taxon>
        <taxon>Wallemiomycotina</taxon>
        <taxon>Wallemiomycetes</taxon>
        <taxon>Wallemiales</taxon>
        <taxon>Wallemiaceae</taxon>
        <taxon>Wallemia</taxon>
    </lineage>
</organism>
<dbReference type="PANTHER" id="PTHR46888:SF1">
    <property type="entry name" value="RIBONUCLEASE H"/>
    <property type="match status" value="1"/>
</dbReference>
<comment type="caution">
    <text evidence="6">The sequence shown here is derived from an EMBL/GenBank/DDBJ whole genome shotgun (WGS) entry which is preliminary data.</text>
</comment>
<feature type="transmembrane region" description="Helical" evidence="3">
    <location>
        <begin position="222"/>
        <end position="240"/>
    </location>
</feature>
<dbReference type="GO" id="GO:0003676">
    <property type="term" value="F:nucleic acid binding"/>
    <property type="evidence" value="ECO:0007669"/>
    <property type="project" value="InterPro"/>
</dbReference>
<dbReference type="Proteomes" id="UP000310685">
    <property type="component" value="Unassembled WGS sequence"/>
</dbReference>
<keyword evidence="3" id="KW-1133">Transmembrane helix</keyword>
<sequence length="628" mass="70286">MRQTGSVEDFIQKRTELRVILPHDLYMSESFEIHNFTRALKPREKEYVMGKLPKTLGEAHQHALDYEKTTGRNHTNSQKKFGTPNFGFFIPPPQQRKFDEAVPMDLNTTKTGRMSKIQCYNCRQMGHISRQCPHTGRTKQVNLTGIDMDTPEDKMITVPVRTYGEERRGLLDTGASADFVDKKFVERNNAFLNSSLKLLYRNQLEQVEFQYHPQKYYRYRFLAYRLLYLCHFKFSIMLVIRSEDYILSKNNRLRRHFLNVPLKPLCCGAVVFTLLFALFGSVAGQAEPGLSLTDYTKFYNLDTGDFITTPKYDLSNFVLQKHKIGERFVWTWGATIVACKVLEIVGGLASAGCTKATAAGKLNVNGKIACGIVGAIAPLAGGVHWYAGAQVSKAAARVAAEQIRLDEAAIWLSEYVPSAYVRRKNENPGLKSFKNMVALPHSNADVSRRGSDQYSETGDLVSDSGIIGSYRGKYTSGVVNKRGIENTTDVSFGVKLETGVYELTGHQGSEVKRGLGGRDTSYYVGEDGVVVEINEDDSHWWEYTYNHYGQDAMYGVEADVGGKYQDTNGFGKLVDDVGYDMGYVDKAGSCVCFQNNGEWVSTGTLTESEDGWIQSISPQCWEANCGGA</sequence>
<keyword evidence="3" id="KW-0472">Membrane</keyword>
<dbReference type="InterPro" id="IPR036875">
    <property type="entry name" value="Znf_CCHC_sf"/>
</dbReference>
<proteinExistence type="predicted"/>
<evidence type="ECO:0000313" key="7">
    <source>
        <dbReference type="Proteomes" id="UP000307169"/>
    </source>
</evidence>
<dbReference type="EMBL" id="SPRC01000114">
    <property type="protein sequence ID" value="TIB72331.1"/>
    <property type="molecule type" value="Genomic_DNA"/>
</dbReference>
<dbReference type="Proteomes" id="UP000307169">
    <property type="component" value="Unassembled WGS sequence"/>
</dbReference>
<name>A0A4T0NDG4_9BASI</name>
<dbReference type="PROSITE" id="PS50158">
    <property type="entry name" value="ZF_CCHC"/>
    <property type="match status" value="1"/>
</dbReference>
<evidence type="ECO:0000313" key="8">
    <source>
        <dbReference type="Proteomes" id="UP000310685"/>
    </source>
</evidence>
<dbReference type="Pfam" id="PF00098">
    <property type="entry name" value="zf-CCHC"/>
    <property type="match status" value="1"/>
</dbReference>
<keyword evidence="3" id="KW-0812">Transmembrane</keyword>
<evidence type="ECO:0000256" key="1">
    <source>
        <dbReference type="ARBA" id="ARBA00022664"/>
    </source>
</evidence>
<dbReference type="InterPro" id="IPR001878">
    <property type="entry name" value="Znf_CCHC"/>
</dbReference>
<dbReference type="GO" id="GO:0006397">
    <property type="term" value="P:mRNA processing"/>
    <property type="evidence" value="ECO:0007669"/>
    <property type="project" value="UniProtKB-KW"/>
</dbReference>
<evidence type="ECO:0000256" key="2">
    <source>
        <dbReference type="PROSITE-ProRule" id="PRU00047"/>
    </source>
</evidence>
<evidence type="ECO:0000259" key="4">
    <source>
        <dbReference type="PROSITE" id="PS50158"/>
    </source>
</evidence>
<keyword evidence="1" id="KW-0507">mRNA processing</keyword>
<feature type="domain" description="CCHC-type" evidence="4">
    <location>
        <begin position="119"/>
        <end position="133"/>
    </location>
</feature>
<dbReference type="AlphaFoldDB" id="A0A4T0NDG4"/>
<accession>A0A4T0NDG4</accession>
<keyword evidence="2" id="KW-0862">Zinc</keyword>
<reference evidence="7 8" key="1">
    <citation type="submission" date="2019-03" db="EMBL/GenBank/DDBJ databases">
        <title>Sequencing 25 genomes of Wallemia mellicola.</title>
        <authorList>
            <person name="Gostincar C."/>
        </authorList>
    </citation>
    <scope>NUCLEOTIDE SEQUENCE [LARGE SCALE GENOMIC DNA]</scope>
    <source>
        <strain evidence="6 7">EXF-1262</strain>
        <strain evidence="5 8">EXF-6152</strain>
    </source>
</reference>
<dbReference type="SMART" id="SM00343">
    <property type="entry name" value="ZnF_C2HC"/>
    <property type="match status" value="1"/>
</dbReference>
<dbReference type="Gene3D" id="4.10.60.10">
    <property type="entry name" value="Zinc finger, CCHC-type"/>
    <property type="match status" value="1"/>
</dbReference>
<dbReference type="EMBL" id="SPRH01000126">
    <property type="protein sequence ID" value="TIB94919.1"/>
    <property type="molecule type" value="Genomic_DNA"/>
</dbReference>
<evidence type="ECO:0000256" key="3">
    <source>
        <dbReference type="SAM" id="Phobius"/>
    </source>
</evidence>
<dbReference type="GO" id="GO:0008270">
    <property type="term" value="F:zinc ion binding"/>
    <property type="evidence" value="ECO:0007669"/>
    <property type="project" value="UniProtKB-KW"/>
</dbReference>
<keyword evidence="2" id="KW-0479">Metal-binding</keyword>
<feature type="transmembrane region" description="Helical" evidence="3">
    <location>
        <begin position="261"/>
        <end position="283"/>
    </location>
</feature>
<keyword evidence="2" id="KW-0863">Zinc-finger</keyword>
<protein>
    <recommendedName>
        <fullName evidence="4">CCHC-type domain-containing protein</fullName>
    </recommendedName>
</protein>
<gene>
    <name evidence="6" type="ORF">E3Q17_04425</name>
    <name evidence="5" type="ORF">E3Q22_04431</name>
</gene>
<evidence type="ECO:0000313" key="5">
    <source>
        <dbReference type="EMBL" id="TIB72331.1"/>
    </source>
</evidence>
<dbReference type="SUPFAM" id="SSF57756">
    <property type="entry name" value="Retrovirus zinc finger-like domains"/>
    <property type="match status" value="1"/>
</dbReference>
<dbReference type="PANTHER" id="PTHR46888">
    <property type="entry name" value="ZINC KNUCKLE DOMAINCONTAINING PROTEIN-RELATED"/>
    <property type="match status" value="1"/>
</dbReference>
<evidence type="ECO:0000313" key="6">
    <source>
        <dbReference type="EMBL" id="TIB94919.1"/>
    </source>
</evidence>